<feature type="region of interest" description="Disordered" evidence="1">
    <location>
        <begin position="143"/>
        <end position="174"/>
    </location>
</feature>
<evidence type="ECO:0000313" key="4">
    <source>
        <dbReference type="Proteomes" id="UP001596135"/>
    </source>
</evidence>
<evidence type="ECO:0000313" key="3">
    <source>
        <dbReference type="EMBL" id="MFC6044789.1"/>
    </source>
</evidence>
<feature type="compositionally biased region" description="Basic and acidic residues" evidence="1">
    <location>
        <begin position="158"/>
        <end position="167"/>
    </location>
</feature>
<reference evidence="4" key="1">
    <citation type="journal article" date="2019" name="Int. J. Syst. Evol. Microbiol.">
        <title>The Global Catalogue of Microorganisms (GCM) 10K type strain sequencing project: providing services to taxonomists for standard genome sequencing and annotation.</title>
        <authorList>
            <consortium name="The Broad Institute Genomics Platform"/>
            <consortium name="The Broad Institute Genome Sequencing Center for Infectious Disease"/>
            <person name="Wu L."/>
            <person name="Ma J."/>
        </authorList>
    </citation>
    <scope>NUCLEOTIDE SEQUENCE [LARGE SCALE GENOMIC DNA]</scope>
    <source>
        <strain evidence="4">CCUG 54522</strain>
    </source>
</reference>
<protein>
    <recommendedName>
        <fullName evidence="5">PASTA domain-containing protein</fullName>
    </recommendedName>
</protein>
<keyword evidence="2" id="KW-1133">Transmembrane helix</keyword>
<dbReference type="EMBL" id="JBHSRJ010000005">
    <property type="protein sequence ID" value="MFC6044789.1"/>
    <property type="molecule type" value="Genomic_DNA"/>
</dbReference>
<sequence length="309" mass="32123">MADNSDLEQRVRDALHEQADRAPAPPLRAAPWEARTHMSFSADTTVPGSEQPLRQRSGTAWRVLGVAAAVAIVSVGTTLTIQAVQDGDDPAQPSAQPGANVEIDDPVPVGLASVVVDVPRSWARGTQQCAAVSAPTVLFETDGRRSCGTSEPTADTVSIRRDGHSTDDDTTPGNTDIQVTKPRQDGAGFTVVSVEDAAQGVTFEIRTRDTALAAAIADSARALDSDQTTMPDVTFGFTGGVAGSTAPPDVNEVTRRLEASGLTAEIHFADGATAKRWGSVTPSIPTGTVVPTGTTIVVTYGPTAREPNT</sequence>
<keyword evidence="2" id="KW-0472">Membrane</keyword>
<name>A0ABW1LLP4_9ACTN</name>
<dbReference type="Proteomes" id="UP001596135">
    <property type="component" value="Unassembled WGS sequence"/>
</dbReference>
<evidence type="ECO:0000256" key="2">
    <source>
        <dbReference type="SAM" id="Phobius"/>
    </source>
</evidence>
<dbReference type="RefSeq" id="WP_379156777.1">
    <property type="nucleotide sequence ID" value="NZ_JBHSRJ010000005.1"/>
</dbReference>
<organism evidence="3 4">
    <name type="scientific">Nocardioides hankookensis</name>
    <dbReference type="NCBI Taxonomy" id="443157"/>
    <lineage>
        <taxon>Bacteria</taxon>
        <taxon>Bacillati</taxon>
        <taxon>Actinomycetota</taxon>
        <taxon>Actinomycetes</taxon>
        <taxon>Propionibacteriales</taxon>
        <taxon>Nocardioidaceae</taxon>
        <taxon>Nocardioides</taxon>
    </lineage>
</organism>
<evidence type="ECO:0000256" key="1">
    <source>
        <dbReference type="SAM" id="MobiDB-lite"/>
    </source>
</evidence>
<keyword evidence="2" id="KW-0812">Transmembrane</keyword>
<accession>A0ABW1LLP4</accession>
<feature type="compositionally biased region" description="Basic and acidic residues" evidence="1">
    <location>
        <begin position="7"/>
        <end position="20"/>
    </location>
</feature>
<gene>
    <name evidence="3" type="ORF">ACFPYL_16990</name>
</gene>
<keyword evidence="4" id="KW-1185">Reference proteome</keyword>
<comment type="caution">
    <text evidence="3">The sequence shown here is derived from an EMBL/GenBank/DDBJ whole genome shotgun (WGS) entry which is preliminary data.</text>
</comment>
<feature type="compositionally biased region" description="Polar residues" evidence="1">
    <location>
        <begin position="147"/>
        <end position="156"/>
    </location>
</feature>
<evidence type="ECO:0008006" key="5">
    <source>
        <dbReference type="Google" id="ProtNLM"/>
    </source>
</evidence>
<feature type="region of interest" description="Disordered" evidence="1">
    <location>
        <begin position="85"/>
        <end position="104"/>
    </location>
</feature>
<proteinExistence type="predicted"/>
<feature type="transmembrane region" description="Helical" evidence="2">
    <location>
        <begin position="63"/>
        <end position="84"/>
    </location>
</feature>
<feature type="region of interest" description="Disordered" evidence="1">
    <location>
        <begin position="1"/>
        <end position="31"/>
    </location>
</feature>